<evidence type="ECO:0000313" key="2">
    <source>
        <dbReference type="Proteomes" id="UP001205998"/>
    </source>
</evidence>
<evidence type="ECO:0000313" key="1">
    <source>
        <dbReference type="EMBL" id="KAI5621400.1"/>
    </source>
</evidence>
<dbReference type="Pfam" id="PF13589">
    <property type="entry name" value="HATPase_c_3"/>
    <property type="match status" value="1"/>
</dbReference>
<dbReference type="Gene3D" id="3.30.565.10">
    <property type="entry name" value="Histidine kinase-like ATPase, C-terminal domain"/>
    <property type="match status" value="1"/>
</dbReference>
<dbReference type="GO" id="GO:0016605">
    <property type="term" value="C:PML body"/>
    <property type="evidence" value="ECO:0007669"/>
    <property type="project" value="TreeGrafter"/>
</dbReference>
<dbReference type="GO" id="GO:0016887">
    <property type="term" value="F:ATP hydrolysis activity"/>
    <property type="evidence" value="ECO:0007669"/>
    <property type="project" value="InterPro"/>
</dbReference>
<keyword evidence="2" id="KW-1185">Reference proteome</keyword>
<dbReference type="InterPro" id="IPR045261">
    <property type="entry name" value="MORC_ATPase"/>
</dbReference>
<proteinExistence type="predicted"/>
<dbReference type="EMBL" id="MU551633">
    <property type="protein sequence ID" value="KAI5621400.1"/>
    <property type="molecule type" value="Genomic_DNA"/>
</dbReference>
<gene>
    <name evidence="1" type="ORF">C0J50_19335</name>
</gene>
<reference evidence="1" key="1">
    <citation type="submission" date="2018-07" db="EMBL/GenBank/DDBJ databases">
        <title>Comparative genomics of catfishes provides insights into carnivory and benthic adaptation.</title>
        <authorList>
            <person name="Zhang Y."/>
            <person name="Wang D."/>
            <person name="Peng Z."/>
            <person name="Zheng S."/>
            <person name="Shao F."/>
            <person name="Tao W."/>
        </authorList>
    </citation>
    <scope>NUCLEOTIDE SEQUENCE</scope>
    <source>
        <strain evidence="1">Chongqing</strain>
    </source>
</reference>
<name>A0AAD5FLD3_SILAS</name>
<dbReference type="InterPro" id="IPR036890">
    <property type="entry name" value="HATPase_C_sf"/>
</dbReference>
<comment type="caution">
    <text evidence="1">The sequence shown here is derived from an EMBL/GenBank/DDBJ whole genome shotgun (WGS) entry which is preliminary data.</text>
</comment>
<dbReference type="SUPFAM" id="SSF55874">
    <property type="entry name" value="ATPase domain of HSP90 chaperone/DNA topoisomerase II/histidine kinase"/>
    <property type="match status" value="1"/>
</dbReference>
<dbReference type="PANTHER" id="PTHR23336:SF17">
    <property type="entry name" value="MORC FAMILY CW-TYPE ZINC FINGER PROTEIN 3"/>
    <property type="match status" value="1"/>
</dbReference>
<organism evidence="1 2">
    <name type="scientific">Silurus asotus</name>
    <name type="common">Amur catfish</name>
    <name type="synonym">Parasilurus asotus</name>
    <dbReference type="NCBI Taxonomy" id="30991"/>
    <lineage>
        <taxon>Eukaryota</taxon>
        <taxon>Metazoa</taxon>
        <taxon>Chordata</taxon>
        <taxon>Craniata</taxon>
        <taxon>Vertebrata</taxon>
        <taxon>Euteleostomi</taxon>
        <taxon>Actinopterygii</taxon>
        <taxon>Neopterygii</taxon>
        <taxon>Teleostei</taxon>
        <taxon>Ostariophysi</taxon>
        <taxon>Siluriformes</taxon>
        <taxon>Siluridae</taxon>
        <taxon>Silurus</taxon>
    </lineage>
</organism>
<protein>
    <submittedName>
        <fullName evidence="1">MORC family CW-type zinc finger protein 3</fullName>
    </submittedName>
</protein>
<sequence>MISPQYLHTISTCHPGPFSAVAQLIDNAYDPDVKAKKFWIDKTLIKDQDCLIFMDNGKGMDYDTMHQMLSFGFSKKKTVRGHAPVGLYGNGFKSGSMRLGKDAIVFSNKASKIATPEHAESLQDILKYSLFNTKEELLTEFNVIKLSCDNSSGTRIIIWNLRRTSSGKLEFDLMKDRYDFQIPTDVCESYGEENMLLVPKSEYSLRAHSTQGMAASTAWSAGVSFQDICKAAGWSTPLTFVRFYYLDIRATPSFSVLHAGCAQKLYAETGQYGVIDHLLPKRFRRGSSF</sequence>
<dbReference type="AlphaFoldDB" id="A0AAD5FLD3"/>
<dbReference type="PANTHER" id="PTHR23336">
    <property type="entry name" value="ZINC FINGER CW-TYPE COILED-COIL DOMAIN PROTEIN 3"/>
    <property type="match status" value="1"/>
</dbReference>
<accession>A0AAD5FLD3</accession>
<dbReference type="Proteomes" id="UP001205998">
    <property type="component" value="Unassembled WGS sequence"/>
</dbReference>